<proteinExistence type="inferred from homology"/>
<dbReference type="Proteomes" id="UP000030392">
    <property type="component" value="Unassembled WGS sequence"/>
</dbReference>
<sequence>MDHLKKYITEINDYPKKGIVFKDLNPIYKEPKIWKELMFPLQNLISTKKPDYIAGIESRGFISASALAFKLEIGLITIRKPNKLPGEVIGTNYKLEYGEDRLEIQRNIIEKDSKILLFDDLLATGGTAGAAGNLIKKAGGNLIGYAFLVELTELKGRENLDSNLFVETVIKY</sequence>
<evidence type="ECO:0000313" key="13">
    <source>
        <dbReference type="EMBL" id="KGG19811.1"/>
    </source>
</evidence>
<evidence type="ECO:0000256" key="7">
    <source>
        <dbReference type="ARBA" id="ARBA00022490"/>
    </source>
</evidence>
<dbReference type="PANTHER" id="PTHR32315:SF3">
    <property type="entry name" value="ADENINE PHOSPHORIBOSYLTRANSFERASE"/>
    <property type="match status" value="1"/>
</dbReference>
<accession>A0A0A2C0C2</accession>
<dbReference type="UniPathway" id="UPA00588">
    <property type="reaction ID" value="UER00646"/>
</dbReference>
<dbReference type="InterPro" id="IPR029057">
    <property type="entry name" value="PRTase-like"/>
</dbReference>
<organism evidence="13 14">
    <name type="scientific">Prochlorococcus marinus str. PAC1</name>
    <dbReference type="NCBI Taxonomy" id="59924"/>
    <lineage>
        <taxon>Bacteria</taxon>
        <taxon>Bacillati</taxon>
        <taxon>Cyanobacteriota</taxon>
        <taxon>Cyanophyceae</taxon>
        <taxon>Synechococcales</taxon>
        <taxon>Prochlorococcaceae</taxon>
        <taxon>Prochlorococcus</taxon>
    </lineage>
</organism>
<dbReference type="Gene3D" id="3.40.50.2020">
    <property type="match status" value="1"/>
</dbReference>
<dbReference type="EC" id="2.4.2.7" evidence="6 11"/>
<comment type="subcellular location">
    <subcellularLocation>
        <location evidence="3 11">Cytoplasm</location>
    </subcellularLocation>
</comment>
<evidence type="ECO:0000256" key="8">
    <source>
        <dbReference type="ARBA" id="ARBA00022676"/>
    </source>
</evidence>
<keyword evidence="7 11" id="KW-0963">Cytoplasm</keyword>
<dbReference type="AlphaFoldDB" id="A0A0A2C0C2"/>
<name>A0A0A2C0C2_PROMR</name>
<dbReference type="GO" id="GO:0002055">
    <property type="term" value="F:adenine binding"/>
    <property type="evidence" value="ECO:0007669"/>
    <property type="project" value="TreeGrafter"/>
</dbReference>
<comment type="subunit">
    <text evidence="11">Homodimer.</text>
</comment>
<comment type="catalytic activity">
    <reaction evidence="1 11">
        <text>AMP + diphosphate = 5-phospho-alpha-D-ribose 1-diphosphate + adenine</text>
        <dbReference type="Rhea" id="RHEA:16609"/>
        <dbReference type="ChEBI" id="CHEBI:16708"/>
        <dbReference type="ChEBI" id="CHEBI:33019"/>
        <dbReference type="ChEBI" id="CHEBI:58017"/>
        <dbReference type="ChEBI" id="CHEBI:456215"/>
        <dbReference type="EC" id="2.4.2.7"/>
    </reaction>
</comment>
<evidence type="ECO:0000259" key="12">
    <source>
        <dbReference type="Pfam" id="PF00156"/>
    </source>
</evidence>
<dbReference type="NCBIfam" id="NF002636">
    <property type="entry name" value="PRK02304.1-5"/>
    <property type="match status" value="1"/>
</dbReference>
<comment type="function">
    <text evidence="2 11">Catalyzes a salvage reaction resulting in the formation of AMP, that is energically less costly than de novo synthesis.</text>
</comment>
<dbReference type="InterPro" id="IPR050054">
    <property type="entry name" value="UPRTase/APRTase"/>
</dbReference>
<dbReference type="GO" id="GO:0003999">
    <property type="term" value="F:adenine phosphoribosyltransferase activity"/>
    <property type="evidence" value="ECO:0007669"/>
    <property type="project" value="UniProtKB-UniRule"/>
</dbReference>
<dbReference type="GO" id="GO:0016208">
    <property type="term" value="F:AMP binding"/>
    <property type="evidence" value="ECO:0007669"/>
    <property type="project" value="TreeGrafter"/>
</dbReference>
<dbReference type="RefSeq" id="WP_036907700.1">
    <property type="nucleotide sequence ID" value="NZ_CP138967.1"/>
</dbReference>
<keyword evidence="8 11" id="KW-0328">Glycosyltransferase</keyword>
<evidence type="ECO:0000256" key="10">
    <source>
        <dbReference type="ARBA" id="ARBA00022726"/>
    </source>
</evidence>
<dbReference type="GO" id="GO:0005737">
    <property type="term" value="C:cytoplasm"/>
    <property type="evidence" value="ECO:0007669"/>
    <property type="project" value="UniProtKB-SubCell"/>
</dbReference>
<evidence type="ECO:0000256" key="3">
    <source>
        <dbReference type="ARBA" id="ARBA00004496"/>
    </source>
</evidence>
<dbReference type="GO" id="GO:0006166">
    <property type="term" value="P:purine ribonucleoside salvage"/>
    <property type="evidence" value="ECO:0007669"/>
    <property type="project" value="UniProtKB-UniRule"/>
</dbReference>
<dbReference type="SUPFAM" id="SSF53271">
    <property type="entry name" value="PRTase-like"/>
    <property type="match status" value="1"/>
</dbReference>
<dbReference type="CDD" id="cd06223">
    <property type="entry name" value="PRTases_typeI"/>
    <property type="match status" value="1"/>
</dbReference>
<dbReference type="NCBIfam" id="TIGR01090">
    <property type="entry name" value="apt"/>
    <property type="match status" value="1"/>
</dbReference>
<dbReference type="GO" id="GO:0006168">
    <property type="term" value="P:adenine salvage"/>
    <property type="evidence" value="ECO:0007669"/>
    <property type="project" value="InterPro"/>
</dbReference>
<gene>
    <name evidence="11" type="primary">apt</name>
    <name evidence="13" type="ORF">EV03_2199</name>
</gene>
<comment type="similarity">
    <text evidence="5 11">Belongs to the purine/pyrimidine phosphoribosyltransferase family.</text>
</comment>
<comment type="pathway">
    <text evidence="4 11">Purine metabolism; AMP biosynthesis via salvage pathway; AMP from adenine: step 1/1.</text>
</comment>
<evidence type="ECO:0000256" key="1">
    <source>
        <dbReference type="ARBA" id="ARBA00000868"/>
    </source>
</evidence>
<dbReference type="InterPro" id="IPR005764">
    <property type="entry name" value="Ade_phspho_trans"/>
</dbReference>
<dbReference type="InterPro" id="IPR000836">
    <property type="entry name" value="PRTase_dom"/>
</dbReference>
<evidence type="ECO:0000256" key="11">
    <source>
        <dbReference type="HAMAP-Rule" id="MF_00004"/>
    </source>
</evidence>
<feature type="domain" description="Phosphoribosyltransferase" evidence="12">
    <location>
        <begin position="27"/>
        <end position="150"/>
    </location>
</feature>
<evidence type="ECO:0000256" key="2">
    <source>
        <dbReference type="ARBA" id="ARBA00003968"/>
    </source>
</evidence>
<dbReference type="GO" id="GO:0044209">
    <property type="term" value="P:AMP salvage"/>
    <property type="evidence" value="ECO:0007669"/>
    <property type="project" value="UniProtKB-UniRule"/>
</dbReference>
<dbReference type="Pfam" id="PF00156">
    <property type="entry name" value="Pribosyltran"/>
    <property type="match status" value="1"/>
</dbReference>
<reference evidence="14" key="1">
    <citation type="journal article" date="2014" name="Sci. Data">
        <title>Genomes of diverse isolates of the marine cyanobacterium Prochlorococcus.</title>
        <authorList>
            <person name="Biller S."/>
            <person name="Berube P."/>
            <person name="Thompson J."/>
            <person name="Kelly L."/>
            <person name="Roggensack S."/>
            <person name="Awad L."/>
            <person name="Roache-Johnson K."/>
            <person name="Ding H."/>
            <person name="Giovannoni S.J."/>
            <person name="Moore L.R."/>
            <person name="Chisholm S.W."/>
        </authorList>
    </citation>
    <scope>NUCLEOTIDE SEQUENCE [LARGE SCALE GENOMIC DNA]</scope>
    <source>
        <strain evidence="14">PAC1</strain>
    </source>
</reference>
<evidence type="ECO:0000313" key="14">
    <source>
        <dbReference type="Proteomes" id="UP000030392"/>
    </source>
</evidence>
<comment type="caution">
    <text evidence="13">The sequence shown here is derived from an EMBL/GenBank/DDBJ whole genome shotgun (WGS) entry which is preliminary data.</text>
</comment>
<evidence type="ECO:0000256" key="5">
    <source>
        <dbReference type="ARBA" id="ARBA00008391"/>
    </source>
</evidence>
<dbReference type="HAMAP" id="MF_00004">
    <property type="entry name" value="Aden_phosphoribosyltr"/>
    <property type="match status" value="1"/>
</dbReference>
<evidence type="ECO:0000256" key="4">
    <source>
        <dbReference type="ARBA" id="ARBA00004659"/>
    </source>
</evidence>
<dbReference type="PANTHER" id="PTHR32315">
    <property type="entry name" value="ADENINE PHOSPHORIBOSYLTRANSFERASE"/>
    <property type="match status" value="1"/>
</dbReference>
<evidence type="ECO:0000256" key="9">
    <source>
        <dbReference type="ARBA" id="ARBA00022679"/>
    </source>
</evidence>
<keyword evidence="10 11" id="KW-0660">Purine salvage</keyword>
<dbReference type="FunFam" id="3.40.50.2020:FF:000021">
    <property type="entry name" value="Adenine phosphoribosyltransferase"/>
    <property type="match status" value="1"/>
</dbReference>
<protein>
    <recommendedName>
        <fullName evidence="6 11">Adenine phosphoribosyltransferase</fullName>
        <shortName evidence="11">APRT</shortName>
        <ecNumber evidence="6 11">2.4.2.7</ecNumber>
    </recommendedName>
</protein>
<evidence type="ECO:0000256" key="6">
    <source>
        <dbReference type="ARBA" id="ARBA00011893"/>
    </source>
</evidence>
<dbReference type="EMBL" id="JNAX01000015">
    <property type="protein sequence ID" value="KGG19811.1"/>
    <property type="molecule type" value="Genomic_DNA"/>
</dbReference>
<keyword evidence="9 11" id="KW-0808">Transferase</keyword>